<organism evidence="2 3">
    <name type="scientific">Rhodotorula diobovata</name>
    <dbReference type="NCBI Taxonomy" id="5288"/>
    <lineage>
        <taxon>Eukaryota</taxon>
        <taxon>Fungi</taxon>
        <taxon>Dikarya</taxon>
        <taxon>Basidiomycota</taxon>
        <taxon>Pucciniomycotina</taxon>
        <taxon>Microbotryomycetes</taxon>
        <taxon>Sporidiobolales</taxon>
        <taxon>Sporidiobolaceae</taxon>
        <taxon>Rhodotorula</taxon>
    </lineage>
</organism>
<evidence type="ECO:0000313" key="3">
    <source>
        <dbReference type="Proteomes" id="UP000311382"/>
    </source>
</evidence>
<gene>
    <name evidence="2" type="ORF">DMC30DRAFT_267410</name>
</gene>
<dbReference type="Proteomes" id="UP000311382">
    <property type="component" value="Unassembled WGS sequence"/>
</dbReference>
<dbReference type="AlphaFoldDB" id="A0A5C5FTQ5"/>
<feature type="compositionally biased region" description="Low complexity" evidence="1">
    <location>
        <begin position="182"/>
        <end position="200"/>
    </location>
</feature>
<feature type="region of interest" description="Disordered" evidence="1">
    <location>
        <begin position="182"/>
        <end position="250"/>
    </location>
</feature>
<proteinExistence type="predicted"/>
<accession>A0A5C5FTQ5</accession>
<feature type="compositionally biased region" description="Basic and acidic residues" evidence="1">
    <location>
        <begin position="201"/>
        <end position="211"/>
    </location>
</feature>
<evidence type="ECO:0000313" key="2">
    <source>
        <dbReference type="EMBL" id="TNY20163.1"/>
    </source>
</evidence>
<comment type="caution">
    <text evidence="2">The sequence shown here is derived from an EMBL/GenBank/DDBJ whole genome shotgun (WGS) entry which is preliminary data.</text>
</comment>
<name>A0A5C5FTQ5_9BASI</name>
<evidence type="ECO:0000256" key="1">
    <source>
        <dbReference type="SAM" id="MobiDB-lite"/>
    </source>
</evidence>
<reference evidence="2 3" key="1">
    <citation type="submission" date="2019-03" db="EMBL/GenBank/DDBJ databases">
        <title>Rhodosporidium diobovatum UCD-FST 08-225 genome sequencing, assembly, and annotation.</title>
        <authorList>
            <person name="Fakankun I.U."/>
            <person name="Fristensky B."/>
            <person name="Levin D.B."/>
        </authorList>
    </citation>
    <scope>NUCLEOTIDE SEQUENCE [LARGE SCALE GENOMIC DNA]</scope>
    <source>
        <strain evidence="2 3">UCD-FST 08-225</strain>
    </source>
</reference>
<keyword evidence="3" id="KW-1185">Reference proteome</keyword>
<sequence>MSAPPSASDERAFDSAQRALIRRVLEQRVEVETFWEELACEPNLDFACRLAACMERRSTIRAALVGEPPAEEAALLTSQDAAAKRAIKALRKDPDGDGEEAYDLLKQADGLLEQIRATAFAAANELSKHSPGTDERAHAVSFFDRIDKERLLADKADRRGRRALNRHLLQHHRALLETIDPHSPLLAPSSAAPPADLPPDLDARTPDDAARVLRSRLRRANERTKPSRRRVGPALGERQALGKGRGGAPHGGQYRRGWLYFGRGY</sequence>
<protein>
    <submittedName>
        <fullName evidence="2">Uncharacterized protein</fullName>
    </submittedName>
</protein>
<dbReference type="EMBL" id="SOZI01000074">
    <property type="protein sequence ID" value="TNY20163.1"/>
    <property type="molecule type" value="Genomic_DNA"/>
</dbReference>